<keyword evidence="2" id="KW-0378">Hydrolase</keyword>
<dbReference type="Gene3D" id="2.40.100.10">
    <property type="entry name" value="Cyclophilin-like"/>
    <property type="match status" value="1"/>
</dbReference>
<dbReference type="Proteomes" id="UP001500945">
    <property type="component" value="Unassembled WGS sequence"/>
</dbReference>
<keyword evidence="3" id="KW-0067">ATP-binding</keyword>
<dbReference type="InterPro" id="IPR052708">
    <property type="entry name" value="PxpC"/>
</dbReference>
<accession>A0ABP8KDM2</accession>
<feature type="domain" description="Carboxyltransferase" evidence="4">
    <location>
        <begin position="26"/>
        <end position="289"/>
    </location>
</feature>
<evidence type="ECO:0000313" key="6">
    <source>
        <dbReference type="Proteomes" id="UP001500945"/>
    </source>
</evidence>
<dbReference type="InterPro" id="IPR003778">
    <property type="entry name" value="CT_A_B"/>
</dbReference>
<keyword evidence="1" id="KW-0547">Nucleotide-binding</keyword>
<reference evidence="6" key="1">
    <citation type="journal article" date="2019" name="Int. J. Syst. Evol. Microbiol.">
        <title>The Global Catalogue of Microorganisms (GCM) 10K type strain sequencing project: providing services to taxonomists for standard genome sequencing and annotation.</title>
        <authorList>
            <consortium name="The Broad Institute Genomics Platform"/>
            <consortium name="The Broad Institute Genome Sequencing Center for Infectious Disease"/>
            <person name="Wu L."/>
            <person name="Ma J."/>
        </authorList>
    </citation>
    <scope>NUCLEOTIDE SEQUENCE [LARGE SCALE GENOMIC DNA]</scope>
    <source>
        <strain evidence="6">JCM 17809</strain>
    </source>
</reference>
<comment type="caution">
    <text evidence="5">The sequence shown here is derived from an EMBL/GenBank/DDBJ whole genome shotgun (WGS) entry which is preliminary data.</text>
</comment>
<evidence type="ECO:0000259" key="4">
    <source>
        <dbReference type="SMART" id="SM00797"/>
    </source>
</evidence>
<organism evidence="5 6">
    <name type="scientific">Fodinibacter luteus</name>
    <dbReference type="NCBI Taxonomy" id="552064"/>
    <lineage>
        <taxon>Bacteria</taxon>
        <taxon>Bacillati</taxon>
        <taxon>Actinomycetota</taxon>
        <taxon>Actinomycetes</taxon>
        <taxon>Micrococcales</taxon>
        <taxon>Intrasporangiaceae</taxon>
        <taxon>Fodinibacter (ex Wang et al. 2009)</taxon>
    </lineage>
</organism>
<dbReference type="SUPFAM" id="SSF50891">
    <property type="entry name" value="Cyclophilin-like"/>
    <property type="match status" value="1"/>
</dbReference>
<dbReference type="PANTHER" id="PTHR43309">
    <property type="entry name" value="5-OXOPROLINASE SUBUNIT C"/>
    <property type="match status" value="1"/>
</dbReference>
<dbReference type="PANTHER" id="PTHR43309:SF3">
    <property type="entry name" value="5-OXOPROLINASE SUBUNIT C"/>
    <property type="match status" value="1"/>
</dbReference>
<evidence type="ECO:0000313" key="5">
    <source>
        <dbReference type="EMBL" id="GAA4404493.1"/>
    </source>
</evidence>
<dbReference type="SMART" id="SM00797">
    <property type="entry name" value="AHS2"/>
    <property type="match status" value="1"/>
</dbReference>
<evidence type="ECO:0000256" key="3">
    <source>
        <dbReference type="ARBA" id="ARBA00022840"/>
    </source>
</evidence>
<keyword evidence="6" id="KW-1185">Reference proteome</keyword>
<dbReference type="InterPro" id="IPR029000">
    <property type="entry name" value="Cyclophilin-like_dom_sf"/>
</dbReference>
<dbReference type="NCBIfam" id="TIGR00724">
    <property type="entry name" value="urea_amlyse_rel"/>
    <property type="match status" value="1"/>
</dbReference>
<name>A0ABP8KDM2_9MICO</name>
<gene>
    <name evidence="5" type="ORF">GCM10023168_17200</name>
</gene>
<sequence>MIRRVEVVDPGPLTLVQDRGRVGHLAVGVGRAGAADLGSYLLGGRLVGNEVGAAALEVTFGGLRVRAFGDVLLCLTGAPARAVADGRAVPHLAPFTLRDGQVLSLGMPVSGLRTYVSFRGGLALPEVLGSLSTDTMSGLGPAPVRAGQVLEIGTRTDGYPHVEVAAVPVPHPGPVDLSVLQGPRHDWFAHPERLGRASWTVSARSDRKGIRLEGEALERHPDVRDAELPSEGMVRGAIQVPPNGQPVLFLNDHPVTGGYPVIGVVRTAHVDRAAQLQPGQEVRFHWEER</sequence>
<evidence type="ECO:0000256" key="1">
    <source>
        <dbReference type="ARBA" id="ARBA00022741"/>
    </source>
</evidence>
<dbReference type="RefSeq" id="WP_345204672.1">
    <property type="nucleotide sequence ID" value="NZ_BAABGM010000011.1"/>
</dbReference>
<dbReference type="Pfam" id="PF02626">
    <property type="entry name" value="CT_A_B"/>
    <property type="match status" value="1"/>
</dbReference>
<evidence type="ECO:0000256" key="2">
    <source>
        <dbReference type="ARBA" id="ARBA00022801"/>
    </source>
</evidence>
<dbReference type="EMBL" id="BAABGM010000011">
    <property type="protein sequence ID" value="GAA4404493.1"/>
    <property type="molecule type" value="Genomic_DNA"/>
</dbReference>
<proteinExistence type="predicted"/>
<protein>
    <submittedName>
        <fullName evidence="5">5-oxoprolinase/urea amidolyase family protein</fullName>
    </submittedName>
</protein>